<protein>
    <submittedName>
        <fullName evidence="2">Uncharacterized protein</fullName>
    </submittedName>
</protein>
<dbReference type="EMBL" id="MU006014">
    <property type="protein sequence ID" value="KAF2858264.1"/>
    <property type="molecule type" value="Genomic_DNA"/>
</dbReference>
<dbReference type="AlphaFoldDB" id="A0A6A7BSS7"/>
<dbReference type="PANTHER" id="PTHR34391">
    <property type="entry name" value="UPF0658 GOLGI APPARATUS MEMBRANE PROTEIN C1952.10C-RELATED"/>
    <property type="match status" value="1"/>
</dbReference>
<feature type="transmembrane region" description="Helical" evidence="1">
    <location>
        <begin position="78"/>
        <end position="99"/>
    </location>
</feature>
<keyword evidence="1" id="KW-1133">Transmembrane helix</keyword>
<organism evidence="2 3">
    <name type="scientific">Piedraia hortae CBS 480.64</name>
    <dbReference type="NCBI Taxonomy" id="1314780"/>
    <lineage>
        <taxon>Eukaryota</taxon>
        <taxon>Fungi</taxon>
        <taxon>Dikarya</taxon>
        <taxon>Ascomycota</taxon>
        <taxon>Pezizomycotina</taxon>
        <taxon>Dothideomycetes</taxon>
        <taxon>Dothideomycetidae</taxon>
        <taxon>Capnodiales</taxon>
        <taxon>Piedraiaceae</taxon>
        <taxon>Piedraia</taxon>
    </lineage>
</organism>
<keyword evidence="3" id="KW-1185">Reference proteome</keyword>
<name>A0A6A7BSS7_9PEZI</name>
<feature type="transmembrane region" description="Helical" evidence="1">
    <location>
        <begin position="236"/>
        <end position="256"/>
    </location>
</feature>
<evidence type="ECO:0000313" key="2">
    <source>
        <dbReference type="EMBL" id="KAF2858264.1"/>
    </source>
</evidence>
<reference evidence="2" key="1">
    <citation type="journal article" date="2020" name="Stud. Mycol.">
        <title>101 Dothideomycetes genomes: a test case for predicting lifestyles and emergence of pathogens.</title>
        <authorList>
            <person name="Haridas S."/>
            <person name="Albert R."/>
            <person name="Binder M."/>
            <person name="Bloem J."/>
            <person name="Labutti K."/>
            <person name="Salamov A."/>
            <person name="Andreopoulos B."/>
            <person name="Baker S."/>
            <person name="Barry K."/>
            <person name="Bills G."/>
            <person name="Bluhm B."/>
            <person name="Cannon C."/>
            <person name="Castanera R."/>
            <person name="Culley D."/>
            <person name="Daum C."/>
            <person name="Ezra D."/>
            <person name="Gonzalez J."/>
            <person name="Henrissat B."/>
            <person name="Kuo A."/>
            <person name="Liang C."/>
            <person name="Lipzen A."/>
            <person name="Lutzoni F."/>
            <person name="Magnuson J."/>
            <person name="Mondo S."/>
            <person name="Nolan M."/>
            <person name="Ohm R."/>
            <person name="Pangilinan J."/>
            <person name="Park H.-J."/>
            <person name="Ramirez L."/>
            <person name="Alfaro M."/>
            <person name="Sun H."/>
            <person name="Tritt A."/>
            <person name="Yoshinaga Y."/>
            <person name="Zwiers L.-H."/>
            <person name="Turgeon B."/>
            <person name="Goodwin S."/>
            <person name="Spatafora J."/>
            <person name="Crous P."/>
            <person name="Grigoriev I."/>
        </authorList>
    </citation>
    <scope>NUCLEOTIDE SEQUENCE</scope>
    <source>
        <strain evidence="2">CBS 480.64</strain>
    </source>
</reference>
<dbReference type="InterPro" id="IPR040410">
    <property type="entry name" value="UPF0658_Golgi"/>
</dbReference>
<feature type="transmembrane region" description="Helical" evidence="1">
    <location>
        <begin position="155"/>
        <end position="178"/>
    </location>
</feature>
<dbReference type="Proteomes" id="UP000799421">
    <property type="component" value="Unassembled WGS sequence"/>
</dbReference>
<dbReference type="GO" id="GO:0005794">
    <property type="term" value="C:Golgi apparatus"/>
    <property type="evidence" value="ECO:0007669"/>
    <property type="project" value="TreeGrafter"/>
</dbReference>
<feature type="transmembrane region" description="Helical" evidence="1">
    <location>
        <begin position="199"/>
        <end position="224"/>
    </location>
</feature>
<feature type="transmembrane region" description="Helical" evidence="1">
    <location>
        <begin position="34"/>
        <end position="58"/>
    </location>
</feature>
<feature type="transmembrane region" description="Helical" evidence="1">
    <location>
        <begin position="301"/>
        <end position="327"/>
    </location>
</feature>
<feature type="transmembrane region" description="Helical" evidence="1">
    <location>
        <begin position="263"/>
        <end position="281"/>
    </location>
</feature>
<keyword evidence="1" id="KW-0472">Membrane</keyword>
<dbReference type="PANTHER" id="PTHR34391:SF1">
    <property type="entry name" value="UPF0658 GOLGI APPARATUS MEMBRANE PROTEIN C1952.10C-RELATED"/>
    <property type="match status" value="1"/>
</dbReference>
<evidence type="ECO:0000313" key="3">
    <source>
        <dbReference type="Proteomes" id="UP000799421"/>
    </source>
</evidence>
<accession>A0A6A7BSS7</accession>
<dbReference type="OrthoDB" id="2448307at2759"/>
<evidence type="ECO:0000256" key="1">
    <source>
        <dbReference type="SAM" id="Phobius"/>
    </source>
</evidence>
<keyword evidence="1" id="KW-0812">Transmembrane</keyword>
<proteinExistence type="predicted"/>
<sequence>MTGAAFPSRNGIMGDAAAPPIPRPSKMYLPNTRWTVAFAGITLAQCIVALALEAYVFAQFQKGLEGMVGSGHPPSATLTIPTYLALFIFGFLYELVLVWDALRLKNTIQVIGICIYNLGMLIYSAVEMSQVKEAVPPLIGTNNFHMGTYHDMRPFLVAAPCVIALCTVLLSFVAWKLYDEFAWTIYKHISADLRLKRRFLTYQIYLALLKFDFFFFLGFTVQFLVVVQDTKHDVEFYVTIAAMPVTIALLFLAAYFVRRESHAGHSCIILVYFAAMAYFVFKLVRMYDSVRVRDYEPIRNSLTTFAVLTIILLIVTIITALCCMWNFNKGLKPHLQRRAVGKASESKYEYGGYSGEAHQLGSVPGRMTID</sequence>
<gene>
    <name evidence="2" type="ORF">K470DRAFT_260014</name>
</gene>
<feature type="transmembrane region" description="Helical" evidence="1">
    <location>
        <begin position="106"/>
        <end position="126"/>
    </location>
</feature>